<dbReference type="AlphaFoldDB" id="A0A165UAH0"/>
<dbReference type="OrthoDB" id="2320332at2759"/>
<sequence>MVFTAAITRSVPSTITRAQLWEGIKLKARNPIGFVPISECEVLSEDENGLLRRVVLNGQTIHEEAKFSEPYWASFTMRETGNEIMNIISVGGNDQTFLTFTFKWKSIPGVEPGSVEEKAKGPEMYKMSALAVEKTIAKVEELVKEGKL</sequence>
<reference evidence="1 2" key="1">
    <citation type="journal article" date="2016" name="Mol. Biol. Evol.">
        <title>Comparative Genomics of Early-Diverging Mushroom-Forming Fungi Provides Insights into the Origins of Lignocellulose Decay Capabilities.</title>
        <authorList>
            <person name="Nagy L.G."/>
            <person name="Riley R."/>
            <person name="Tritt A."/>
            <person name="Adam C."/>
            <person name="Daum C."/>
            <person name="Floudas D."/>
            <person name="Sun H."/>
            <person name="Yadav J.S."/>
            <person name="Pangilinan J."/>
            <person name="Larsson K.H."/>
            <person name="Matsuura K."/>
            <person name="Barry K."/>
            <person name="Labutti K."/>
            <person name="Kuo R."/>
            <person name="Ohm R.A."/>
            <person name="Bhattacharya S.S."/>
            <person name="Shirouzu T."/>
            <person name="Yoshinaga Y."/>
            <person name="Martin F.M."/>
            <person name="Grigoriev I.V."/>
            <person name="Hibbett D.S."/>
        </authorList>
    </citation>
    <scope>NUCLEOTIDE SEQUENCE [LARGE SCALE GENOMIC DNA]</scope>
    <source>
        <strain evidence="1 2">HHB14362 ss-1</strain>
    </source>
</reference>
<dbReference type="SUPFAM" id="SSF55961">
    <property type="entry name" value="Bet v1-like"/>
    <property type="match status" value="1"/>
</dbReference>
<gene>
    <name evidence="1" type="ORF">NEOLEDRAFT_1176450</name>
</gene>
<dbReference type="InterPro" id="IPR023393">
    <property type="entry name" value="START-like_dom_sf"/>
</dbReference>
<dbReference type="InterPro" id="IPR015075">
    <property type="entry name" value="AtaL"/>
</dbReference>
<protein>
    <submittedName>
        <fullName evidence="1">DUF1857-domain-containing protein</fullName>
    </submittedName>
</protein>
<dbReference type="EMBL" id="KV425560">
    <property type="protein sequence ID" value="KZT27868.1"/>
    <property type="molecule type" value="Genomic_DNA"/>
</dbReference>
<dbReference type="InParanoid" id="A0A165UAH0"/>
<dbReference type="Proteomes" id="UP000076761">
    <property type="component" value="Unassembled WGS sequence"/>
</dbReference>
<accession>A0A165UAH0</accession>
<name>A0A165UAH0_9AGAM</name>
<keyword evidence="2" id="KW-1185">Reference proteome</keyword>
<proteinExistence type="predicted"/>
<dbReference type="STRING" id="1314782.A0A165UAH0"/>
<evidence type="ECO:0000313" key="2">
    <source>
        <dbReference type="Proteomes" id="UP000076761"/>
    </source>
</evidence>
<organism evidence="1 2">
    <name type="scientific">Neolentinus lepideus HHB14362 ss-1</name>
    <dbReference type="NCBI Taxonomy" id="1314782"/>
    <lineage>
        <taxon>Eukaryota</taxon>
        <taxon>Fungi</taxon>
        <taxon>Dikarya</taxon>
        <taxon>Basidiomycota</taxon>
        <taxon>Agaricomycotina</taxon>
        <taxon>Agaricomycetes</taxon>
        <taxon>Gloeophyllales</taxon>
        <taxon>Gloeophyllaceae</taxon>
        <taxon>Neolentinus</taxon>
    </lineage>
</organism>
<dbReference type="Gene3D" id="3.30.530.20">
    <property type="match status" value="1"/>
</dbReference>
<dbReference type="Pfam" id="PF08982">
    <property type="entry name" value="AtaL"/>
    <property type="match status" value="1"/>
</dbReference>
<evidence type="ECO:0000313" key="1">
    <source>
        <dbReference type="EMBL" id="KZT27868.1"/>
    </source>
</evidence>